<feature type="non-terminal residue" evidence="1">
    <location>
        <position position="1"/>
    </location>
</feature>
<dbReference type="AlphaFoldDB" id="A0A5J4V4F7"/>
<gene>
    <name evidence="1" type="ORF">EZS28_027528</name>
</gene>
<organism evidence="1 2">
    <name type="scientific">Streblomastix strix</name>
    <dbReference type="NCBI Taxonomy" id="222440"/>
    <lineage>
        <taxon>Eukaryota</taxon>
        <taxon>Metamonada</taxon>
        <taxon>Preaxostyla</taxon>
        <taxon>Oxymonadida</taxon>
        <taxon>Streblomastigidae</taxon>
        <taxon>Streblomastix</taxon>
    </lineage>
</organism>
<dbReference type="EMBL" id="SNRW01010160">
    <property type="protein sequence ID" value="KAA6376945.1"/>
    <property type="molecule type" value="Genomic_DNA"/>
</dbReference>
<evidence type="ECO:0000313" key="2">
    <source>
        <dbReference type="Proteomes" id="UP000324800"/>
    </source>
</evidence>
<name>A0A5J4V4F7_9EUKA</name>
<proteinExistence type="predicted"/>
<dbReference type="OrthoDB" id="17798at2759"/>
<reference evidence="1 2" key="1">
    <citation type="submission" date="2019-03" db="EMBL/GenBank/DDBJ databases">
        <title>Single cell metagenomics reveals metabolic interactions within the superorganism composed of flagellate Streblomastix strix and complex community of Bacteroidetes bacteria on its surface.</title>
        <authorList>
            <person name="Treitli S.C."/>
            <person name="Kolisko M."/>
            <person name="Husnik F."/>
            <person name="Keeling P."/>
            <person name="Hampl V."/>
        </authorList>
    </citation>
    <scope>NUCLEOTIDE SEQUENCE [LARGE SCALE GENOMIC DNA]</scope>
    <source>
        <strain evidence="1">ST1C</strain>
    </source>
</reference>
<sequence length="566" mass="64860">SQIRVISVGDGIEGVINVYSEVVSHSDDEKSWIKVANIASLDVVCNFLSEENLERSDINLKDILWRLKDKESFNRIVNVLHQRLIFNPDIWSYSLFHNGPIDIIKEYLSYSGSGLHQNLHNLDTFDTSILVTDPVEQNEFQIFEYGPLINARTFKTNKELTIPNEQLKEQYKRFQLYIAHGGGLKRIDKSQKIKETIQVGLLDERNAIILVYYLLLQDRIEEAQSLFQRISTGKHQQIGEMQIQRDYLSAYLDFSSIVGNDENISIPALTIARSVASKYKNYPITRWRLIFDELETQLKEIDKAYGVISDDQIIESDKGKNIFQIDYMRSNIIDNAAEQENKRQQLLRSSSNVDVSFDIETDTKQGKIILKHKNGKSGSLITLRFHFVDVEVLFSTNPFVHDTTSAHFSVLKPNFEMKIALNKTNEGIITEETIIEIPSSVKRKNSFVEAEYCGIRRTSSLFVSNMDINIQERTGRIIVIHSTNKLPLPQVYIKVYKRVCNSVSSEVKGQFVKDGFTDLRGCFDYASVSQEQDDQPKNGSNYKYSILILSSKYGSEIREVDAPSEI</sequence>
<evidence type="ECO:0000313" key="1">
    <source>
        <dbReference type="EMBL" id="KAA6376945.1"/>
    </source>
</evidence>
<protein>
    <submittedName>
        <fullName evidence="1">Putative Actin-binding protein F</fullName>
    </submittedName>
</protein>
<comment type="caution">
    <text evidence="1">The sequence shown here is derived from an EMBL/GenBank/DDBJ whole genome shotgun (WGS) entry which is preliminary data.</text>
</comment>
<accession>A0A5J4V4F7</accession>
<dbReference type="Proteomes" id="UP000324800">
    <property type="component" value="Unassembled WGS sequence"/>
</dbReference>